<name>A0ABN8ZVF5_RANTA</name>
<evidence type="ECO:0000313" key="3">
    <source>
        <dbReference type="Proteomes" id="UP001176941"/>
    </source>
</evidence>
<evidence type="ECO:0000313" key="2">
    <source>
        <dbReference type="EMBL" id="CAI9176161.1"/>
    </source>
</evidence>
<dbReference type="EMBL" id="OX459941">
    <property type="protein sequence ID" value="CAI9176161.1"/>
    <property type="molecule type" value="Genomic_DNA"/>
</dbReference>
<gene>
    <name evidence="2" type="ORF">MRATA1EN1_LOCUS25123</name>
</gene>
<feature type="compositionally biased region" description="Basic residues" evidence="1">
    <location>
        <begin position="66"/>
        <end position="76"/>
    </location>
</feature>
<sequence>MNHKNTSCVALLQAVLSRPRAAPGPAVWRCLFQVTAGDRKEVKTALEPGSLDNKDGVGRESSRRNFQQRKNRKRKPRCADAECRSPADIVLEREGVWSRVPFGMQRAQSCKTDRINMKRILLKSRRYNRGQPERYKDSSTLIIYKGWKQSSTFLC</sequence>
<keyword evidence="3" id="KW-1185">Reference proteome</keyword>
<feature type="compositionally biased region" description="Basic and acidic residues" evidence="1">
    <location>
        <begin position="52"/>
        <end position="63"/>
    </location>
</feature>
<evidence type="ECO:0008006" key="4">
    <source>
        <dbReference type="Google" id="ProtNLM"/>
    </source>
</evidence>
<organism evidence="2 3">
    <name type="scientific">Rangifer tarandus platyrhynchus</name>
    <name type="common">Svalbard reindeer</name>
    <dbReference type="NCBI Taxonomy" id="3082113"/>
    <lineage>
        <taxon>Eukaryota</taxon>
        <taxon>Metazoa</taxon>
        <taxon>Chordata</taxon>
        <taxon>Craniata</taxon>
        <taxon>Vertebrata</taxon>
        <taxon>Euteleostomi</taxon>
        <taxon>Mammalia</taxon>
        <taxon>Eutheria</taxon>
        <taxon>Laurasiatheria</taxon>
        <taxon>Artiodactyla</taxon>
        <taxon>Ruminantia</taxon>
        <taxon>Pecora</taxon>
        <taxon>Cervidae</taxon>
        <taxon>Odocoileinae</taxon>
        <taxon>Rangifer</taxon>
    </lineage>
</organism>
<evidence type="ECO:0000256" key="1">
    <source>
        <dbReference type="SAM" id="MobiDB-lite"/>
    </source>
</evidence>
<proteinExistence type="predicted"/>
<dbReference type="Proteomes" id="UP001176941">
    <property type="component" value="Chromosome 5"/>
</dbReference>
<protein>
    <recommendedName>
        <fullName evidence="4">Secreted protein</fullName>
    </recommendedName>
</protein>
<reference evidence="2" key="1">
    <citation type="submission" date="2023-04" db="EMBL/GenBank/DDBJ databases">
        <authorList>
            <consortium name="ELIXIR-Norway"/>
        </authorList>
    </citation>
    <scope>NUCLEOTIDE SEQUENCE [LARGE SCALE GENOMIC DNA]</scope>
</reference>
<feature type="region of interest" description="Disordered" evidence="1">
    <location>
        <begin position="48"/>
        <end position="78"/>
    </location>
</feature>
<accession>A0ABN8ZVF5</accession>